<gene>
    <name evidence="1" type="ORF">RM52_00745</name>
</gene>
<accession>A0A0B4E0A1</accession>
<dbReference type="AlphaFoldDB" id="A0A0B4E0A1"/>
<name>A0A0B4E0A1_9MICO</name>
<dbReference type="EMBL" id="JWSZ01000001">
    <property type="protein sequence ID" value="KIC59978.1"/>
    <property type="molecule type" value="Genomic_DNA"/>
</dbReference>
<organism evidence="1 2">
    <name type="scientific">Microbacterium hominis</name>
    <dbReference type="NCBI Taxonomy" id="162426"/>
    <lineage>
        <taxon>Bacteria</taxon>
        <taxon>Bacillati</taxon>
        <taxon>Actinomycetota</taxon>
        <taxon>Actinomycetes</taxon>
        <taxon>Micrococcales</taxon>
        <taxon>Microbacteriaceae</taxon>
        <taxon>Microbacterium</taxon>
    </lineage>
</organism>
<reference evidence="1 2" key="1">
    <citation type="submission" date="2014-12" db="EMBL/GenBank/DDBJ databases">
        <title>Genome sequencing of Microbacterium hominis TPW29.</title>
        <authorList>
            <person name="Tan P.W."/>
            <person name="Chan K.-G."/>
        </authorList>
    </citation>
    <scope>NUCLEOTIDE SEQUENCE [LARGE SCALE GENOMIC DNA]</scope>
    <source>
        <strain evidence="1 2">TPW29</strain>
    </source>
</reference>
<evidence type="ECO:0008006" key="3">
    <source>
        <dbReference type="Google" id="ProtNLM"/>
    </source>
</evidence>
<evidence type="ECO:0000313" key="2">
    <source>
        <dbReference type="Proteomes" id="UP000031202"/>
    </source>
</evidence>
<comment type="caution">
    <text evidence="1">The sequence shown here is derived from an EMBL/GenBank/DDBJ whole genome shotgun (WGS) entry which is preliminary data.</text>
</comment>
<evidence type="ECO:0000313" key="1">
    <source>
        <dbReference type="EMBL" id="KIC59978.1"/>
    </source>
</evidence>
<sequence length="226" mass="24623">MVSRGYIQGWADRRGRVDVLDLQGKRGYFTSIENATVVGYVYDPGVLSHDLEAEYGQIESAGVPVIAKLRSGADSLSTSECSDMVAFLDMHLDRGRYADQAKVRTPAVLVKTGGALEDAQLTLGDRLLLAQAFTDVVRLAALGLEQWKWQVLELEGLATGDGAVLLWRSTKDSDLCTVSFPLSPTRLLVIGHDLPNNLPINLILARNCKRWLVGAAGTLNLNWVGE</sequence>
<dbReference type="Proteomes" id="UP000031202">
    <property type="component" value="Unassembled WGS sequence"/>
</dbReference>
<proteinExistence type="predicted"/>
<protein>
    <recommendedName>
        <fullName evidence="3">DUF4238 domain-containing protein</fullName>
    </recommendedName>
</protein>